<evidence type="ECO:0000256" key="1">
    <source>
        <dbReference type="PROSITE-ProRule" id="PRU00047"/>
    </source>
</evidence>
<gene>
    <name evidence="4" type="ORF">AVEN_198958_1</name>
</gene>
<keyword evidence="1" id="KW-0862">Zinc</keyword>
<feature type="region of interest" description="Disordered" evidence="2">
    <location>
        <begin position="57"/>
        <end position="82"/>
    </location>
</feature>
<protein>
    <recommendedName>
        <fullName evidence="3">CCHC-type domain-containing protein</fullName>
    </recommendedName>
</protein>
<evidence type="ECO:0000259" key="3">
    <source>
        <dbReference type="PROSITE" id="PS50158"/>
    </source>
</evidence>
<dbReference type="AlphaFoldDB" id="A0A4Y2UZW8"/>
<dbReference type="OrthoDB" id="4230923at2759"/>
<proteinExistence type="predicted"/>
<evidence type="ECO:0000256" key="2">
    <source>
        <dbReference type="SAM" id="MobiDB-lite"/>
    </source>
</evidence>
<organism evidence="4 5">
    <name type="scientific">Araneus ventricosus</name>
    <name type="common">Orbweaver spider</name>
    <name type="synonym">Epeira ventricosa</name>
    <dbReference type="NCBI Taxonomy" id="182803"/>
    <lineage>
        <taxon>Eukaryota</taxon>
        <taxon>Metazoa</taxon>
        <taxon>Ecdysozoa</taxon>
        <taxon>Arthropoda</taxon>
        <taxon>Chelicerata</taxon>
        <taxon>Arachnida</taxon>
        <taxon>Araneae</taxon>
        <taxon>Araneomorphae</taxon>
        <taxon>Entelegynae</taxon>
        <taxon>Araneoidea</taxon>
        <taxon>Araneidae</taxon>
        <taxon>Araneus</taxon>
    </lineage>
</organism>
<keyword evidence="1" id="KW-0479">Metal-binding</keyword>
<evidence type="ECO:0000313" key="4">
    <source>
        <dbReference type="EMBL" id="GBO17200.1"/>
    </source>
</evidence>
<accession>A0A4Y2UZW8</accession>
<feature type="non-terminal residue" evidence="4">
    <location>
        <position position="1"/>
    </location>
</feature>
<reference evidence="4 5" key="1">
    <citation type="journal article" date="2019" name="Sci. Rep.">
        <title>Orb-weaving spider Araneus ventricosus genome elucidates the spidroin gene catalogue.</title>
        <authorList>
            <person name="Kono N."/>
            <person name="Nakamura H."/>
            <person name="Ohtoshi R."/>
            <person name="Moran D.A.P."/>
            <person name="Shinohara A."/>
            <person name="Yoshida Y."/>
            <person name="Fujiwara M."/>
            <person name="Mori M."/>
            <person name="Tomita M."/>
            <person name="Arakawa K."/>
        </authorList>
    </citation>
    <scope>NUCLEOTIDE SEQUENCE [LARGE SCALE GENOMIC DNA]</scope>
</reference>
<keyword evidence="1" id="KW-0863">Zinc-finger</keyword>
<evidence type="ECO:0000313" key="5">
    <source>
        <dbReference type="Proteomes" id="UP000499080"/>
    </source>
</evidence>
<dbReference type="GO" id="GO:0003676">
    <property type="term" value="F:nucleic acid binding"/>
    <property type="evidence" value="ECO:0007669"/>
    <property type="project" value="InterPro"/>
</dbReference>
<dbReference type="InterPro" id="IPR001878">
    <property type="entry name" value="Znf_CCHC"/>
</dbReference>
<dbReference type="PROSITE" id="PS50158">
    <property type="entry name" value="ZF_CCHC"/>
    <property type="match status" value="1"/>
</dbReference>
<feature type="domain" description="CCHC-type" evidence="3">
    <location>
        <begin position="423"/>
        <end position="437"/>
    </location>
</feature>
<keyword evidence="5" id="KW-1185">Reference proteome</keyword>
<dbReference type="EMBL" id="BGPR01040984">
    <property type="protein sequence ID" value="GBO17200.1"/>
    <property type="molecule type" value="Genomic_DNA"/>
</dbReference>
<sequence length="505" mass="58134">LHSTKFVQGVKNLPKTKQKILMHTHKTKSKIRCPKSQNYVKKDKTKTKLIPPLLDPANLIEPEKSNTKSLPTVSSDKDNSDPVEKIMNEISESCTNRPKKELSTLALIGELEVRIREAHIPEDTACLFRNIIGKAVQEINILRFFGTPSPPTLEKVQDTNVKKQDFSKKKETLLENPPMLHQLIQRSNRKNSNFIEVTQIASPSNKENTHEAQTYANTLARNLDNEDNIPFQKVRNKRWKKIEEPVLPPKKLLPTIIVKPLGNNKIRSSIELKLLLEKHIKPRLLGVKVVTLRKSLNNGVIIQVETEDMANNLLKAINDHQEVKFFCLAKRPVVRNPQILIYDIEKCDGDREVNEKLFISKIRESNDLPEGDIKVLFRKKGKGSLEHWVLSVDPAIFKSIKDLKWLCCGFGSYKFKEHLEPLRCFHCHRFGHQKKNCDIEKPQCQRCTKTHGQDQCDRKYPVCRNCKDFSNKTGKRLLADHSATSDKCPVYLREKAQLKIQTNYV</sequence>
<comment type="caution">
    <text evidence="4">The sequence shown here is derived from an EMBL/GenBank/DDBJ whole genome shotgun (WGS) entry which is preliminary data.</text>
</comment>
<dbReference type="GO" id="GO:0008270">
    <property type="term" value="F:zinc ion binding"/>
    <property type="evidence" value="ECO:0007669"/>
    <property type="project" value="UniProtKB-KW"/>
</dbReference>
<dbReference type="Proteomes" id="UP000499080">
    <property type="component" value="Unassembled WGS sequence"/>
</dbReference>
<name>A0A4Y2UZW8_ARAVE</name>